<feature type="compositionally biased region" description="Low complexity" evidence="1">
    <location>
        <begin position="12"/>
        <end position="30"/>
    </location>
</feature>
<proteinExistence type="predicted"/>
<dbReference type="Proteomes" id="UP001565368">
    <property type="component" value="Unassembled WGS sequence"/>
</dbReference>
<feature type="compositionally biased region" description="Basic and acidic residues" evidence="1">
    <location>
        <begin position="269"/>
        <end position="279"/>
    </location>
</feature>
<protein>
    <submittedName>
        <fullName evidence="2">Uncharacterized protein</fullName>
    </submittedName>
</protein>
<keyword evidence="3" id="KW-1185">Reference proteome</keyword>
<evidence type="ECO:0000313" key="2">
    <source>
        <dbReference type="EMBL" id="KAL1407092.1"/>
    </source>
</evidence>
<dbReference type="EMBL" id="JBBXJM010000005">
    <property type="protein sequence ID" value="KAL1407092.1"/>
    <property type="molecule type" value="Genomic_DNA"/>
</dbReference>
<feature type="compositionally biased region" description="Basic and acidic residues" evidence="1">
    <location>
        <begin position="219"/>
        <end position="259"/>
    </location>
</feature>
<evidence type="ECO:0000256" key="1">
    <source>
        <dbReference type="SAM" id="MobiDB-lite"/>
    </source>
</evidence>
<gene>
    <name evidence="2" type="ORF">Q8F55_006505</name>
</gene>
<sequence>MASTSPRPHHPAPAYVAASARAHPYAAHQQQQHHRRRPSPSAGQDDRERRLPPSPPRSRRDASYSPPMSTKQAPSPPVADPTDNFWDDVPAPPSSLKSILDSFRRSGEGDRDLLMAILGAKKSEEERLTSVIQTRLTILQARLNLAAIQAQMQAMPPMPNPADFQGYPPERTPSLSRGSVSSDNSSPRPSVSLPHGYNGYPAGAYPSERIHLPPPPAMYERERERERGDRLAPLREDDRRAAPSSRDRRPPSPGDDRRPPGGLEMLLEGVREAERKELA</sequence>
<dbReference type="GeneID" id="95987548"/>
<evidence type="ECO:0000313" key="3">
    <source>
        <dbReference type="Proteomes" id="UP001565368"/>
    </source>
</evidence>
<feature type="region of interest" description="Disordered" evidence="1">
    <location>
        <begin position="156"/>
        <end position="279"/>
    </location>
</feature>
<dbReference type="RefSeq" id="XP_069207036.1">
    <property type="nucleotide sequence ID" value="XM_069354965.1"/>
</dbReference>
<comment type="caution">
    <text evidence="2">The sequence shown here is derived from an EMBL/GenBank/DDBJ whole genome shotgun (WGS) entry which is preliminary data.</text>
</comment>
<accession>A0ABR3PY71</accession>
<feature type="region of interest" description="Disordered" evidence="1">
    <location>
        <begin position="1"/>
        <end position="108"/>
    </location>
</feature>
<organism evidence="2 3">
    <name type="scientific">Vanrija albida</name>
    <dbReference type="NCBI Taxonomy" id="181172"/>
    <lineage>
        <taxon>Eukaryota</taxon>
        <taxon>Fungi</taxon>
        <taxon>Dikarya</taxon>
        <taxon>Basidiomycota</taxon>
        <taxon>Agaricomycotina</taxon>
        <taxon>Tremellomycetes</taxon>
        <taxon>Trichosporonales</taxon>
        <taxon>Trichosporonaceae</taxon>
        <taxon>Vanrija</taxon>
    </lineage>
</organism>
<name>A0ABR3PY71_9TREE</name>
<feature type="compositionally biased region" description="Low complexity" evidence="1">
    <location>
        <begin position="174"/>
        <end position="193"/>
    </location>
</feature>
<reference evidence="2 3" key="1">
    <citation type="submission" date="2023-08" db="EMBL/GenBank/DDBJ databases">
        <title>Annotated Genome Sequence of Vanrija albida AlHP1.</title>
        <authorList>
            <person name="Herzog R."/>
        </authorList>
    </citation>
    <scope>NUCLEOTIDE SEQUENCE [LARGE SCALE GENOMIC DNA]</scope>
    <source>
        <strain evidence="2 3">AlHP1</strain>
    </source>
</reference>